<keyword evidence="1" id="KW-1133">Transmembrane helix</keyword>
<organism evidence="2 3">
    <name type="scientific">Cuscuta europaea</name>
    <name type="common">European dodder</name>
    <dbReference type="NCBI Taxonomy" id="41803"/>
    <lineage>
        <taxon>Eukaryota</taxon>
        <taxon>Viridiplantae</taxon>
        <taxon>Streptophyta</taxon>
        <taxon>Embryophyta</taxon>
        <taxon>Tracheophyta</taxon>
        <taxon>Spermatophyta</taxon>
        <taxon>Magnoliopsida</taxon>
        <taxon>eudicotyledons</taxon>
        <taxon>Gunneridae</taxon>
        <taxon>Pentapetalae</taxon>
        <taxon>asterids</taxon>
        <taxon>lamiids</taxon>
        <taxon>Solanales</taxon>
        <taxon>Convolvulaceae</taxon>
        <taxon>Cuscuteae</taxon>
        <taxon>Cuscuta</taxon>
        <taxon>Cuscuta subgen. Cuscuta</taxon>
    </lineage>
</organism>
<name>A0A9P0ZJQ8_CUSEU</name>
<keyword evidence="1" id="KW-0472">Membrane</keyword>
<reference evidence="2" key="1">
    <citation type="submission" date="2022-07" db="EMBL/GenBank/DDBJ databases">
        <authorList>
            <person name="Macas J."/>
            <person name="Novak P."/>
            <person name="Neumann P."/>
        </authorList>
    </citation>
    <scope>NUCLEOTIDE SEQUENCE</scope>
</reference>
<dbReference type="AlphaFoldDB" id="A0A9P0ZJQ8"/>
<keyword evidence="1" id="KW-0812">Transmembrane</keyword>
<keyword evidence="3" id="KW-1185">Reference proteome</keyword>
<accession>A0A9P0ZJQ8</accession>
<sequence>MQIYLSKSMFLHTTSHPLDNSLLHLFFLVSAQYPLLSFNLAIINNKTMNYSLYDGSGKSVA</sequence>
<protein>
    <submittedName>
        <fullName evidence="2">Uncharacterized protein</fullName>
    </submittedName>
</protein>
<gene>
    <name evidence="2" type="ORF">CEURO_LOCUS16355</name>
</gene>
<comment type="caution">
    <text evidence="2">The sequence shown here is derived from an EMBL/GenBank/DDBJ whole genome shotgun (WGS) entry which is preliminary data.</text>
</comment>
<dbReference type="Proteomes" id="UP001152484">
    <property type="component" value="Unassembled WGS sequence"/>
</dbReference>
<proteinExistence type="predicted"/>
<evidence type="ECO:0000313" key="2">
    <source>
        <dbReference type="EMBL" id="CAH9103959.1"/>
    </source>
</evidence>
<evidence type="ECO:0000256" key="1">
    <source>
        <dbReference type="SAM" id="Phobius"/>
    </source>
</evidence>
<dbReference type="EMBL" id="CAMAPE010000045">
    <property type="protein sequence ID" value="CAH9103959.1"/>
    <property type="molecule type" value="Genomic_DNA"/>
</dbReference>
<feature type="transmembrane region" description="Helical" evidence="1">
    <location>
        <begin position="21"/>
        <end position="43"/>
    </location>
</feature>
<evidence type="ECO:0000313" key="3">
    <source>
        <dbReference type="Proteomes" id="UP001152484"/>
    </source>
</evidence>